<dbReference type="EMBL" id="PCGW01000002">
    <property type="protein sequence ID" value="PHO21493.1"/>
    <property type="molecule type" value="Genomic_DNA"/>
</dbReference>
<evidence type="ECO:0000313" key="2">
    <source>
        <dbReference type="EMBL" id="PHO21493.1"/>
    </source>
</evidence>
<keyword evidence="3" id="KW-1185">Reference proteome</keyword>
<name>A0A2G1DSM4_AGGAC</name>
<reference evidence="2 3" key="1">
    <citation type="submission" date="2017-10" db="EMBL/GenBank/DDBJ databases">
        <title>Draft genome sequences of Aggregatibacter actinomycetemcomitans strains 310a and 310b.</title>
        <authorList>
            <person name="May A.C."/>
            <person name="Ohta H."/>
            <person name="Maeda H."/>
            <person name="Kokeguchi S."/>
            <person name="Cugini C."/>
        </authorList>
    </citation>
    <scope>NUCLEOTIDE SEQUENCE [LARGE SCALE GENOMIC DNA]</scope>
    <source>
        <strain evidence="2 3">310b</strain>
    </source>
</reference>
<gene>
    <name evidence="2" type="ORF">CQR80_01870</name>
</gene>
<keyword evidence="1" id="KW-0812">Transmembrane</keyword>
<sequence>MQLKFIDDDVHFVNCSTLHPRHDMTFLLNEVHNWCPNLKTKIHSFAVLVCQLLGGTYRLFVRH</sequence>
<evidence type="ECO:0000256" key="1">
    <source>
        <dbReference type="SAM" id="Phobius"/>
    </source>
</evidence>
<dbReference type="InterPro" id="IPR008886">
    <property type="entry name" value="UPF0227/Esterase_YqiA"/>
</dbReference>
<keyword evidence="1" id="KW-0472">Membrane</keyword>
<dbReference type="RefSeq" id="WP_005562973.1">
    <property type="nucleotide sequence ID" value="NZ_CP012959.1"/>
</dbReference>
<proteinExistence type="predicted"/>
<keyword evidence="1" id="KW-1133">Transmembrane helix</keyword>
<accession>A0A2G1DSM4</accession>
<comment type="caution">
    <text evidence="2">The sequence shown here is derived from an EMBL/GenBank/DDBJ whole genome shotgun (WGS) entry which is preliminary data.</text>
</comment>
<feature type="transmembrane region" description="Helical" evidence="1">
    <location>
        <begin position="42"/>
        <end position="61"/>
    </location>
</feature>
<evidence type="ECO:0000313" key="3">
    <source>
        <dbReference type="Proteomes" id="UP000226080"/>
    </source>
</evidence>
<dbReference type="Proteomes" id="UP000226080">
    <property type="component" value="Unassembled WGS sequence"/>
</dbReference>
<dbReference type="Pfam" id="PF05728">
    <property type="entry name" value="UPF0227"/>
    <property type="match status" value="1"/>
</dbReference>
<protein>
    <submittedName>
        <fullName evidence="2">Uncharacterized protein</fullName>
    </submittedName>
</protein>
<organism evidence="2 3">
    <name type="scientific">Aggregatibacter actinomycetemcomitans</name>
    <name type="common">Actinobacillus actinomycetemcomitans</name>
    <name type="synonym">Haemophilus actinomycetemcomitans</name>
    <dbReference type="NCBI Taxonomy" id="714"/>
    <lineage>
        <taxon>Bacteria</taxon>
        <taxon>Pseudomonadati</taxon>
        <taxon>Pseudomonadota</taxon>
        <taxon>Gammaproteobacteria</taxon>
        <taxon>Pasteurellales</taxon>
        <taxon>Pasteurellaceae</taxon>
        <taxon>Aggregatibacter</taxon>
    </lineage>
</organism>